<keyword evidence="10 13" id="KW-0472">Membrane</keyword>
<dbReference type="GO" id="GO:0016020">
    <property type="term" value="C:membrane"/>
    <property type="evidence" value="ECO:0007669"/>
    <property type="project" value="UniProtKB-SubCell"/>
</dbReference>
<organism evidence="16 17">
    <name type="scientific">Gossypium anomalum</name>
    <dbReference type="NCBI Taxonomy" id="47600"/>
    <lineage>
        <taxon>Eukaryota</taxon>
        <taxon>Viridiplantae</taxon>
        <taxon>Streptophyta</taxon>
        <taxon>Embryophyta</taxon>
        <taxon>Tracheophyta</taxon>
        <taxon>Spermatophyta</taxon>
        <taxon>Magnoliopsida</taxon>
        <taxon>eudicotyledons</taxon>
        <taxon>Gunneridae</taxon>
        <taxon>Pentapetalae</taxon>
        <taxon>rosids</taxon>
        <taxon>malvids</taxon>
        <taxon>Malvales</taxon>
        <taxon>Malvaceae</taxon>
        <taxon>Malvoideae</taxon>
        <taxon>Gossypium</taxon>
    </lineage>
</organism>
<dbReference type="PANTHER" id="PTHR23130">
    <property type="entry name" value="CYTOCHROME B561 AND DOMON DOMAIN-CONTAINING PROTEIN"/>
    <property type="match status" value="1"/>
</dbReference>
<keyword evidence="4" id="KW-0408">Iron</keyword>
<dbReference type="OrthoDB" id="2419613at2759"/>
<dbReference type="Pfam" id="PF03188">
    <property type="entry name" value="Cytochrom_B561"/>
    <property type="match status" value="1"/>
</dbReference>
<comment type="caution">
    <text evidence="16">The sequence shown here is derived from an EMBL/GenBank/DDBJ whole genome shotgun (WGS) entry which is preliminary data.</text>
</comment>
<dbReference type="InterPro" id="IPR027417">
    <property type="entry name" value="P-loop_NTPase"/>
</dbReference>
<dbReference type="GO" id="GO:0046872">
    <property type="term" value="F:metal ion binding"/>
    <property type="evidence" value="ECO:0007669"/>
    <property type="project" value="UniProtKB-KW"/>
</dbReference>
<evidence type="ECO:0000256" key="4">
    <source>
        <dbReference type="ARBA" id="ARBA00022617"/>
    </source>
</evidence>
<reference evidence="16 17" key="1">
    <citation type="journal article" date="2021" name="bioRxiv">
        <title>The Gossypium anomalum genome as a resource for cotton improvement and evolutionary analysis of hybrid incompatibility.</title>
        <authorList>
            <person name="Grover C.E."/>
            <person name="Yuan D."/>
            <person name="Arick M.A."/>
            <person name="Miller E.R."/>
            <person name="Hu G."/>
            <person name="Peterson D.G."/>
            <person name="Wendel J.F."/>
            <person name="Udall J.A."/>
        </authorList>
    </citation>
    <scope>NUCLEOTIDE SEQUENCE [LARGE SCALE GENOMIC DNA]</scope>
    <source>
        <strain evidence="16">JFW-Udall</strain>
        <tissue evidence="16">Leaf</tissue>
    </source>
</reference>
<comment type="cofactor">
    <cofactor evidence="1">
        <name>heme b</name>
        <dbReference type="ChEBI" id="CHEBI:60344"/>
    </cofactor>
</comment>
<dbReference type="Pfam" id="PF00931">
    <property type="entry name" value="NB-ARC"/>
    <property type="match status" value="1"/>
</dbReference>
<dbReference type="Pfam" id="PF04526">
    <property type="entry name" value="DUF568"/>
    <property type="match status" value="1"/>
</dbReference>
<dbReference type="InterPro" id="IPR005018">
    <property type="entry name" value="DOMON_domain"/>
</dbReference>
<dbReference type="CDD" id="cd09629">
    <property type="entry name" value="DOMON_CIL1_like"/>
    <property type="match status" value="1"/>
</dbReference>
<dbReference type="CDD" id="cd08760">
    <property type="entry name" value="Cyt_b561_FRRS1_like"/>
    <property type="match status" value="1"/>
</dbReference>
<comment type="subcellular location">
    <subcellularLocation>
        <location evidence="2">Membrane</location>
        <topology evidence="2">Multi-pass membrane protein</topology>
    </subcellularLocation>
</comment>
<dbReference type="PROSITE" id="PS50939">
    <property type="entry name" value="CYTOCHROME_B561"/>
    <property type="match status" value="1"/>
</dbReference>
<dbReference type="PANTHER" id="PTHR23130:SF195">
    <property type="entry name" value="CYTOCHROME B561 AND DOMON DOMAIN-CONTAINING PROTEIN"/>
    <property type="match status" value="1"/>
</dbReference>
<feature type="region of interest" description="Disordered" evidence="12">
    <location>
        <begin position="713"/>
        <end position="732"/>
    </location>
</feature>
<dbReference type="SMART" id="SM00665">
    <property type="entry name" value="B561"/>
    <property type="match status" value="1"/>
</dbReference>
<keyword evidence="8" id="KW-0249">Electron transport</keyword>
<keyword evidence="3" id="KW-0813">Transport</keyword>
<feature type="transmembrane region" description="Helical" evidence="13">
    <location>
        <begin position="682"/>
        <end position="705"/>
    </location>
</feature>
<dbReference type="Gene3D" id="1.20.120.1770">
    <property type="match status" value="1"/>
</dbReference>
<keyword evidence="5 13" id="KW-0812">Transmembrane</keyword>
<keyword evidence="17" id="KW-1185">Reference proteome</keyword>
<evidence type="ECO:0000256" key="7">
    <source>
        <dbReference type="ARBA" id="ARBA00022729"/>
    </source>
</evidence>
<evidence type="ECO:0000256" key="5">
    <source>
        <dbReference type="ARBA" id="ARBA00022692"/>
    </source>
</evidence>
<accession>A0A8J6CML3</accession>
<feature type="transmembrane region" description="Helical" evidence="13">
    <location>
        <begin position="577"/>
        <end position="597"/>
    </location>
</feature>
<dbReference type="EMBL" id="JAHUZN010000011">
    <property type="protein sequence ID" value="KAG8477879.1"/>
    <property type="molecule type" value="Genomic_DNA"/>
</dbReference>
<feature type="transmembrane region" description="Helical" evidence="13">
    <location>
        <begin position="647"/>
        <end position="670"/>
    </location>
</feature>
<gene>
    <name evidence="16" type="ORF">CXB51_027492</name>
</gene>
<feature type="domain" description="Cytochrome b561" evidence="15">
    <location>
        <begin position="506"/>
        <end position="706"/>
    </location>
</feature>
<evidence type="ECO:0000256" key="8">
    <source>
        <dbReference type="ARBA" id="ARBA00022982"/>
    </source>
</evidence>
<keyword evidence="7" id="KW-0732">Signal</keyword>
<proteinExistence type="predicted"/>
<evidence type="ECO:0000256" key="11">
    <source>
        <dbReference type="ARBA" id="ARBA00053871"/>
    </source>
</evidence>
<evidence type="ECO:0000256" key="10">
    <source>
        <dbReference type="ARBA" id="ARBA00023136"/>
    </source>
</evidence>
<dbReference type="InterPro" id="IPR006593">
    <property type="entry name" value="Cyt_b561/ferric_Rdtase_TM"/>
</dbReference>
<evidence type="ECO:0000256" key="2">
    <source>
        <dbReference type="ARBA" id="ARBA00004141"/>
    </source>
</evidence>
<feature type="compositionally biased region" description="Polar residues" evidence="12">
    <location>
        <begin position="721"/>
        <end position="732"/>
    </location>
</feature>
<dbReference type="GO" id="GO:0043531">
    <property type="term" value="F:ADP binding"/>
    <property type="evidence" value="ECO:0007669"/>
    <property type="project" value="InterPro"/>
</dbReference>
<dbReference type="AlphaFoldDB" id="A0A8J6CML3"/>
<dbReference type="InterPro" id="IPR042197">
    <property type="entry name" value="Apaf_helical"/>
</dbReference>
<evidence type="ECO:0000256" key="12">
    <source>
        <dbReference type="SAM" id="MobiDB-lite"/>
    </source>
</evidence>
<keyword evidence="4" id="KW-0349">Heme</keyword>
<feature type="domain" description="DOMON" evidence="14">
    <location>
        <begin position="380"/>
        <end position="498"/>
    </location>
</feature>
<feature type="transmembrane region" description="Helical" evidence="13">
    <location>
        <begin position="335"/>
        <end position="356"/>
    </location>
</feature>
<evidence type="ECO:0000259" key="14">
    <source>
        <dbReference type="PROSITE" id="PS50836"/>
    </source>
</evidence>
<keyword evidence="6" id="KW-0479">Metal-binding</keyword>
<feature type="transmembrane region" description="Helical" evidence="13">
    <location>
        <begin position="617"/>
        <end position="635"/>
    </location>
</feature>
<keyword evidence="9 13" id="KW-1133">Transmembrane helix</keyword>
<dbReference type="FunFam" id="1.20.120.1770:FF:000007">
    <property type="entry name" value="Cytochrome b561 and DOMON domain-containing protein"/>
    <property type="match status" value="1"/>
</dbReference>
<protein>
    <recommendedName>
        <fullName evidence="18">Cytochrome b561 and DOMON domain-containing protein</fullName>
    </recommendedName>
</protein>
<dbReference type="Proteomes" id="UP000701853">
    <property type="component" value="Chromosome 11"/>
</dbReference>
<evidence type="ECO:0008006" key="18">
    <source>
        <dbReference type="Google" id="ProtNLM"/>
    </source>
</evidence>
<dbReference type="PROSITE" id="PS50836">
    <property type="entry name" value="DOMON"/>
    <property type="match status" value="1"/>
</dbReference>
<evidence type="ECO:0000259" key="15">
    <source>
        <dbReference type="PROSITE" id="PS50939"/>
    </source>
</evidence>
<sequence length="732" mass="81033">MKHGFAKDNLRSFGELKLMNKMSSGASLLAPTPQVANNDKGDWWRQFNTIHVFQFSCGPAKAIKDRTSSPGVDNISWIGQVFPTPSLVVETIEHKKNEIMQHLRNDEVRNIGVYGMARVRKISVAKLVNTKLLNCVNNFDILVLVTISRKCSKKITEAMNVVITEDKDETLRAIIFVLILDNLWERFSLEKVEIPKSSGAKLLTLFSDKVGQNLMNFVDLLPIARSIVECCAGLPLVIFIVASSMRAENSLPIWRNTEKSKNCFLTCASYREDSGILKQLIRDWIGKGLIEEMGSMEANLDKGQAILRALVENCLLENVGNERVKMHHLFRRKKMATSLFASLFFTFWALLISPAISLTCSSQTFTKNQVYSNCLDLPSLASYLHFTYDPSNTTLSVAFISTPSKPGGWISWAINPNATGMAGSQALVAYKNSTTGVAVVHTFDISSYSSIVPKDLSFEVPDKTAETRSDGSLAIFATIKVPANLAAKGTINQVWQVGPGVGEGGMLEKHNFAAANLHSKGTLDLKNGQSSTNSGGDTTVKKKNIHGILNAVSWGILFPLGAMIARYIRSFESADPAWFYLHVFCQISAYAIGVAGWGTGLKLGSESSGITYSGHRYIGIALFVLATVQIFALFLRPKKDHKLRFYWNIYHHSFGYAILVLGIINVFKGFNILKPEHKWKSAYMIVIIAMGGISLLLEAITWIVVLKRKSRKSTKPYDGYNNAQSNQQPLAM</sequence>
<name>A0A8J6CML3_9ROSI</name>
<evidence type="ECO:0000313" key="17">
    <source>
        <dbReference type="Proteomes" id="UP000701853"/>
    </source>
</evidence>
<dbReference type="InterPro" id="IPR002182">
    <property type="entry name" value="NB-ARC"/>
</dbReference>
<dbReference type="SUPFAM" id="SSF52540">
    <property type="entry name" value="P-loop containing nucleoside triphosphate hydrolases"/>
    <property type="match status" value="1"/>
</dbReference>
<dbReference type="InterPro" id="IPR045265">
    <property type="entry name" value="AIR12_DOMON"/>
</dbReference>
<comment type="function">
    <text evidence="11">May act as a catecholamine-responsive trans-membrane electron transporter.</text>
</comment>
<evidence type="ECO:0000256" key="1">
    <source>
        <dbReference type="ARBA" id="ARBA00001970"/>
    </source>
</evidence>
<feature type="transmembrane region" description="Helical" evidence="13">
    <location>
        <begin position="547"/>
        <end position="565"/>
    </location>
</feature>
<evidence type="ECO:0000256" key="13">
    <source>
        <dbReference type="SAM" id="Phobius"/>
    </source>
</evidence>
<evidence type="ECO:0000256" key="6">
    <source>
        <dbReference type="ARBA" id="ARBA00022723"/>
    </source>
</evidence>
<evidence type="ECO:0000256" key="3">
    <source>
        <dbReference type="ARBA" id="ARBA00022448"/>
    </source>
</evidence>
<evidence type="ECO:0000256" key="9">
    <source>
        <dbReference type="ARBA" id="ARBA00022989"/>
    </source>
</evidence>
<evidence type="ECO:0000313" key="16">
    <source>
        <dbReference type="EMBL" id="KAG8477879.1"/>
    </source>
</evidence>
<dbReference type="Gene3D" id="1.10.8.430">
    <property type="entry name" value="Helical domain of apoptotic protease-activating factors"/>
    <property type="match status" value="1"/>
</dbReference>